<feature type="region of interest" description="Disordered" evidence="6">
    <location>
        <begin position="242"/>
        <end position="284"/>
    </location>
</feature>
<dbReference type="InterPro" id="IPR005950">
    <property type="entry name" value="ModA"/>
</dbReference>
<dbReference type="InterPro" id="IPR050682">
    <property type="entry name" value="ModA/WtpA"/>
</dbReference>
<dbReference type="Pfam" id="PF13531">
    <property type="entry name" value="SBP_bac_11"/>
    <property type="match status" value="1"/>
</dbReference>
<dbReference type="GO" id="GO:0046872">
    <property type="term" value="F:metal ion binding"/>
    <property type="evidence" value="ECO:0007669"/>
    <property type="project" value="UniProtKB-KW"/>
</dbReference>
<dbReference type="GO" id="GO:0015689">
    <property type="term" value="P:molybdate ion transport"/>
    <property type="evidence" value="ECO:0007669"/>
    <property type="project" value="InterPro"/>
</dbReference>
<sequence>MFTAFDSVLGAPLRRLVAALALGVVLAVPAAAARADEVTVFAAASLKTALDEIAAAWKAAGGGEVRVSYAGSSALARQIEQGAPADVFVSADLDWMAHVRDKGLVRAGTEVRLLGNAIVLVAPAGSQGPVDLADPLALAAALADGRLAMANVDAVPAGRYGKAALTALGLWRSVEAKVAQADNVRAALMLVSRGEAPLGIVYATDAAADPGVRIVARFPADSHPPIVYPAAVLAGAASPDARDLRRFSARRTPARSSRRGASSGWTSRSQTERLGRGHRDRSSR</sequence>
<dbReference type="PANTHER" id="PTHR30632:SF17">
    <property type="entry name" value="MOLYBDATE-BINDING PROTEIN MODA"/>
    <property type="match status" value="1"/>
</dbReference>
<proteinExistence type="inferred from homology"/>
<feature type="signal peptide" evidence="7">
    <location>
        <begin position="1"/>
        <end position="35"/>
    </location>
</feature>
<feature type="compositionally biased region" description="Low complexity" evidence="6">
    <location>
        <begin position="259"/>
        <end position="269"/>
    </location>
</feature>
<feature type="compositionally biased region" description="Basic residues" evidence="6">
    <location>
        <begin position="247"/>
        <end position="258"/>
    </location>
</feature>
<dbReference type="FunFam" id="3.40.190.10:FF:000035">
    <property type="entry name" value="Molybdate ABC transporter substrate-binding protein"/>
    <property type="match status" value="1"/>
</dbReference>
<dbReference type="SUPFAM" id="SSF53850">
    <property type="entry name" value="Periplasmic binding protein-like II"/>
    <property type="match status" value="1"/>
</dbReference>
<feature type="compositionally biased region" description="Basic and acidic residues" evidence="6">
    <location>
        <begin position="270"/>
        <end position="284"/>
    </location>
</feature>
<feature type="chain" id="PRO_5009128959" evidence="7">
    <location>
        <begin position="36"/>
        <end position="284"/>
    </location>
</feature>
<dbReference type="Proteomes" id="UP000094622">
    <property type="component" value="Unassembled WGS sequence"/>
</dbReference>
<keyword evidence="2" id="KW-0500">Molybdenum</keyword>
<protein>
    <submittedName>
        <fullName evidence="8">Molybdate-binding periplasmic protein</fullName>
    </submittedName>
</protein>
<gene>
    <name evidence="8" type="primary">modA</name>
    <name evidence="8" type="ORF">A6302_01354</name>
</gene>
<organism evidence="8 9">
    <name type="scientific">Methylobrevis pamukkalensis</name>
    <dbReference type="NCBI Taxonomy" id="1439726"/>
    <lineage>
        <taxon>Bacteria</taxon>
        <taxon>Pseudomonadati</taxon>
        <taxon>Pseudomonadota</taxon>
        <taxon>Alphaproteobacteria</taxon>
        <taxon>Hyphomicrobiales</taxon>
        <taxon>Pleomorphomonadaceae</taxon>
        <taxon>Methylobrevis</taxon>
    </lineage>
</organism>
<dbReference type="PATRIC" id="fig|1439726.3.peg.1422"/>
<dbReference type="Gene3D" id="3.40.190.10">
    <property type="entry name" value="Periplasmic binding protein-like II"/>
    <property type="match status" value="2"/>
</dbReference>
<evidence type="ECO:0000256" key="6">
    <source>
        <dbReference type="SAM" id="MobiDB-lite"/>
    </source>
</evidence>
<dbReference type="EMBL" id="MCRJ01000024">
    <property type="protein sequence ID" value="ODN71318.1"/>
    <property type="molecule type" value="Genomic_DNA"/>
</dbReference>
<evidence type="ECO:0000256" key="1">
    <source>
        <dbReference type="ARBA" id="ARBA00009175"/>
    </source>
</evidence>
<comment type="subunit">
    <text evidence="5">The complex is composed of two ATP-binding proteins (ModC), two transmembrane proteins (ModB) and a solute-binding protein (ModA).</text>
</comment>
<name>A0A1E3H4R4_9HYPH</name>
<evidence type="ECO:0000256" key="3">
    <source>
        <dbReference type="ARBA" id="ARBA00022723"/>
    </source>
</evidence>
<evidence type="ECO:0000313" key="8">
    <source>
        <dbReference type="EMBL" id="ODN71318.1"/>
    </source>
</evidence>
<evidence type="ECO:0000256" key="4">
    <source>
        <dbReference type="ARBA" id="ARBA00022729"/>
    </source>
</evidence>
<keyword evidence="4 7" id="KW-0732">Signal</keyword>
<dbReference type="GO" id="GO:0030288">
    <property type="term" value="C:outer membrane-bounded periplasmic space"/>
    <property type="evidence" value="ECO:0007669"/>
    <property type="project" value="TreeGrafter"/>
</dbReference>
<comment type="similarity">
    <text evidence="1">Belongs to the bacterial solute-binding protein ModA family.</text>
</comment>
<keyword evidence="3" id="KW-0479">Metal-binding</keyword>
<accession>A0A1E3H4R4</accession>
<dbReference type="PANTHER" id="PTHR30632">
    <property type="entry name" value="MOLYBDATE-BINDING PERIPLASMIC PROTEIN"/>
    <property type="match status" value="1"/>
</dbReference>
<dbReference type="OrthoDB" id="9785015at2"/>
<reference evidence="8 9" key="1">
    <citation type="submission" date="2016-07" db="EMBL/GenBank/DDBJ databases">
        <title>Draft Genome Sequence of Methylobrevis pamukkalensis PK2.</title>
        <authorList>
            <person name="Vasilenko O.V."/>
            <person name="Doronina N.V."/>
            <person name="Shmareva M.N."/>
            <person name="Tarlachkov S.V."/>
            <person name="Mustakhimov I."/>
            <person name="Trotsenko Y.A."/>
        </authorList>
    </citation>
    <scope>NUCLEOTIDE SEQUENCE [LARGE SCALE GENOMIC DNA]</scope>
    <source>
        <strain evidence="8 9">PK2</strain>
    </source>
</reference>
<dbReference type="GO" id="GO:0030973">
    <property type="term" value="F:molybdate ion binding"/>
    <property type="evidence" value="ECO:0007669"/>
    <property type="project" value="TreeGrafter"/>
</dbReference>
<keyword evidence="9" id="KW-1185">Reference proteome</keyword>
<dbReference type="AlphaFoldDB" id="A0A1E3H4R4"/>
<comment type="caution">
    <text evidence="8">The sequence shown here is derived from an EMBL/GenBank/DDBJ whole genome shotgun (WGS) entry which is preliminary data.</text>
</comment>
<evidence type="ECO:0000256" key="7">
    <source>
        <dbReference type="SAM" id="SignalP"/>
    </source>
</evidence>
<dbReference type="GO" id="GO:1901359">
    <property type="term" value="F:tungstate binding"/>
    <property type="evidence" value="ECO:0007669"/>
    <property type="project" value="UniProtKB-ARBA"/>
</dbReference>
<evidence type="ECO:0000313" key="9">
    <source>
        <dbReference type="Proteomes" id="UP000094622"/>
    </source>
</evidence>
<dbReference type="NCBIfam" id="TIGR01256">
    <property type="entry name" value="modA"/>
    <property type="match status" value="1"/>
</dbReference>
<evidence type="ECO:0000256" key="2">
    <source>
        <dbReference type="ARBA" id="ARBA00022505"/>
    </source>
</evidence>
<evidence type="ECO:0000256" key="5">
    <source>
        <dbReference type="ARBA" id="ARBA00062515"/>
    </source>
</evidence>